<evidence type="ECO:0000313" key="1">
    <source>
        <dbReference type="EMBL" id="TWI32760.1"/>
    </source>
</evidence>
<accession>A0A562NL09</accession>
<dbReference type="EMBL" id="VLKU01000008">
    <property type="protein sequence ID" value="TWI32760.1"/>
    <property type="molecule type" value="Genomic_DNA"/>
</dbReference>
<dbReference type="RefSeq" id="WP_145398563.1">
    <property type="nucleotide sequence ID" value="NZ_VLKU01000008.1"/>
</dbReference>
<comment type="caution">
    <text evidence="1">The sequence shown here is derived from an EMBL/GenBank/DDBJ whole genome shotgun (WGS) entry which is preliminary data.</text>
</comment>
<dbReference type="Proteomes" id="UP000316225">
    <property type="component" value="Unassembled WGS sequence"/>
</dbReference>
<proteinExistence type="predicted"/>
<dbReference type="AlphaFoldDB" id="A0A562NL09"/>
<gene>
    <name evidence="1" type="ORF">IQ24_02635</name>
</gene>
<reference evidence="1 2" key="1">
    <citation type="journal article" date="2015" name="Stand. Genomic Sci.">
        <title>Genomic Encyclopedia of Bacterial and Archaeal Type Strains, Phase III: the genomes of soil and plant-associated and newly described type strains.</title>
        <authorList>
            <person name="Whitman W.B."/>
            <person name="Woyke T."/>
            <person name="Klenk H.P."/>
            <person name="Zhou Y."/>
            <person name="Lilburn T.G."/>
            <person name="Beck B.J."/>
            <person name="De Vos P."/>
            <person name="Vandamme P."/>
            <person name="Eisen J.A."/>
            <person name="Garrity G."/>
            <person name="Hugenholtz P."/>
            <person name="Kyrpides N.C."/>
        </authorList>
    </citation>
    <scope>NUCLEOTIDE SEQUENCE [LARGE SCALE GENOMIC DNA]</scope>
    <source>
        <strain evidence="1 2">CGMCC 1.5364</strain>
    </source>
</reference>
<protein>
    <submittedName>
        <fullName evidence="1">Uncharacterized protein</fullName>
    </submittedName>
</protein>
<keyword evidence="2" id="KW-1185">Reference proteome</keyword>
<organism evidence="1 2">
    <name type="scientific">Paracoccus sulfuroxidans</name>
    <dbReference type="NCBI Taxonomy" id="384678"/>
    <lineage>
        <taxon>Bacteria</taxon>
        <taxon>Pseudomonadati</taxon>
        <taxon>Pseudomonadota</taxon>
        <taxon>Alphaproteobacteria</taxon>
        <taxon>Rhodobacterales</taxon>
        <taxon>Paracoccaceae</taxon>
        <taxon>Paracoccus</taxon>
    </lineage>
</organism>
<name>A0A562NL09_9RHOB</name>
<sequence length="161" mass="17196">MSNDMPPLNKLFNIPVQSTGEYIVQNIRSYIEANGPLREGEAWIQVREWIVGLSYCPESDEDIFGGPRSDLTKAYIESANAQFAAVRKIAHAMTAAEAIARQEGPLASSGMGVLPLHFILTAIDLVGATTGEGLSAEVIVHMASDFTALGRAVAGFMEVAA</sequence>
<evidence type="ECO:0000313" key="2">
    <source>
        <dbReference type="Proteomes" id="UP000316225"/>
    </source>
</evidence>